<dbReference type="InterPro" id="IPR011335">
    <property type="entry name" value="Restrct_endonuc-II-like"/>
</dbReference>
<dbReference type="Proteomes" id="UP000307000">
    <property type="component" value="Chromosome"/>
</dbReference>
<dbReference type="SUPFAM" id="SSF52980">
    <property type="entry name" value="Restriction endonuclease-like"/>
    <property type="match status" value="1"/>
</dbReference>
<protein>
    <submittedName>
        <fullName evidence="2">YqaJ-like viral recombinase domain protein</fullName>
    </submittedName>
</protein>
<organism evidence="2 3">
    <name type="scientific">Glutamicibacter creatinolyticus</name>
    <dbReference type="NCBI Taxonomy" id="162496"/>
    <lineage>
        <taxon>Bacteria</taxon>
        <taxon>Bacillati</taxon>
        <taxon>Actinomycetota</taxon>
        <taxon>Actinomycetes</taxon>
        <taxon>Micrococcales</taxon>
        <taxon>Micrococcaceae</taxon>
        <taxon>Glutamicibacter</taxon>
    </lineage>
</organism>
<accession>A0A5B7WXJ8</accession>
<evidence type="ECO:0000259" key="1">
    <source>
        <dbReference type="Pfam" id="PF09588"/>
    </source>
</evidence>
<name>A0A5B7WXJ8_9MICC</name>
<dbReference type="Pfam" id="PF09588">
    <property type="entry name" value="YqaJ"/>
    <property type="match status" value="1"/>
</dbReference>
<gene>
    <name evidence="2" type="ORF">GcLGCM259_2358</name>
</gene>
<dbReference type="Gene3D" id="3.90.320.10">
    <property type="match status" value="1"/>
</dbReference>
<sequence length="225" mass="25541">MGRVSVASSLGSPVGSPAGHECFQRVLADSSNRIEWLRARSQGITATDVAKLSTERSIKSAAWDKLYGSGFSGNPYTEHGRRREPVIANWVLENFNIFPSSQLFHSRENRLHLATPDGLGFDAQGTPVLAEIKTTNKPFNRVPRHYLRQILWQQYVIGAERTLFVWEQHENFIPLNAVPEFRWVERDDTMIADLIAKAGSLIDELRRRTLRQQQLDDYGPAALRL</sequence>
<dbReference type="KEGG" id="gcr:GcLGCM259_2358"/>
<dbReference type="InterPro" id="IPR011604">
    <property type="entry name" value="PDDEXK-like_dom_sf"/>
</dbReference>
<reference evidence="2 3" key="1">
    <citation type="submission" date="2018-12" db="EMBL/GenBank/DDBJ databases">
        <title>Complete Genome Sequence of Glutamicibacter creatinolyticus strain LGCM259,isolated from an abscess of a 12-year-old mare in Italy.</title>
        <authorList>
            <person name="Santos R.G."/>
            <person name="Silva A.L."/>
            <person name="Seyffert N."/>
            <person name="Castro T.L.P."/>
            <person name="Attili A.R."/>
            <person name="Rifici C."/>
            <person name="Mazzullo G."/>
            <person name="Brenig B."/>
            <person name="Venanzi F."/>
            <person name="Azevedo V."/>
        </authorList>
    </citation>
    <scope>NUCLEOTIDE SEQUENCE [LARGE SCALE GENOMIC DNA]</scope>
    <source>
        <strain evidence="2 3">LGCM 259</strain>
    </source>
</reference>
<dbReference type="InterPro" id="IPR019080">
    <property type="entry name" value="YqaJ_viral_recombinase"/>
</dbReference>
<feature type="domain" description="YqaJ viral recombinase" evidence="1">
    <location>
        <begin position="35"/>
        <end position="159"/>
    </location>
</feature>
<evidence type="ECO:0000313" key="3">
    <source>
        <dbReference type="Proteomes" id="UP000307000"/>
    </source>
</evidence>
<dbReference type="EMBL" id="CP034412">
    <property type="protein sequence ID" value="QCY48065.1"/>
    <property type="molecule type" value="Genomic_DNA"/>
</dbReference>
<keyword evidence="3" id="KW-1185">Reference proteome</keyword>
<dbReference type="AlphaFoldDB" id="A0A5B7WXJ8"/>
<proteinExistence type="predicted"/>
<evidence type="ECO:0000313" key="2">
    <source>
        <dbReference type="EMBL" id="QCY48065.1"/>
    </source>
</evidence>